<dbReference type="PROSITE" id="PS51318">
    <property type="entry name" value="TAT"/>
    <property type="match status" value="1"/>
</dbReference>
<dbReference type="InterPro" id="IPR000683">
    <property type="entry name" value="Gfo/Idh/MocA-like_OxRdtase_N"/>
</dbReference>
<evidence type="ECO:0000256" key="4">
    <source>
        <dbReference type="ARBA" id="ARBA00023027"/>
    </source>
</evidence>
<dbReference type="PANTHER" id="PTHR43818">
    <property type="entry name" value="BCDNA.GH03377"/>
    <property type="match status" value="1"/>
</dbReference>
<dbReference type="InterPro" id="IPR036291">
    <property type="entry name" value="NAD(P)-bd_dom_sf"/>
</dbReference>
<dbReference type="Proteomes" id="UP000257323">
    <property type="component" value="Unassembled WGS sequence"/>
</dbReference>
<comment type="cofactor">
    <cofactor evidence="1">
        <name>NAD(+)</name>
        <dbReference type="ChEBI" id="CHEBI:57540"/>
    </cofactor>
</comment>
<accession>A0A3E2BMK5</accession>
<proteinExistence type="inferred from homology"/>
<comment type="caution">
    <text evidence="8">The sequence shown here is derived from an EMBL/GenBank/DDBJ whole genome shotgun (WGS) entry which is preliminary data.</text>
</comment>
<dbReference type="InterPro" id="IPR050463">
    <property type="entry name" value="Gfo/Idh/MocA_oxidrdct_glycsds"/>
</dbReference>
<feature type="domain" description="Glycosyl hydrolase 109 C-terminal" evidence="7">
    <location>
        <begin position="196"/>
        <end position="362"/>
    </location>
</feature>
<evidence type="ECO:0000313" key="8">
    <source>
        <dbReference type="EMBL" id="RFT15867.1"/>
    </source>
</evidence>
<evidence type="ECO:0000259" key="6">
    <source>
        <dbReference type="Pfam" id="PF01408"/>
    </source>
</evidence>
<evidence type="ECO:0000256" key="5">
    <source>
        <dbReference type="ARBA" id="ARBA00023295"/>
    </source>
</evidence>
<dbReference type="Gene3D" id="3.30.360.10">
    <property type="entry name" value="Dihydrodipicolinate Reductase, domain 2"/>
    <property type="match status" value="1"/>
</dbReference>
<keyword evidence="4" id="KW-0520">NAD</keyword>
<evidence type="ECO:0000256" key="2">
    <source>
        <dbReference type="ARBA" id="ARBA00009329"/>
    </source>
</evidence>
<gene>
    <name evidence="8" type="ORF">OP8BY_2265</name>
</gene>
<dbReference type="GO" id="GO:0000166">
    <property type="term" value="F:nucleotide binding"/>
    <property type="evidence" value="ECO:0007669"/>
    <property type="project" value="InterPro"/>
</dbReference>
<dbReference type="GO" id="GO:0016798">
    <property type="term" value="F:hydrolase activity, acting on glycosyl bonds"/>
    <property type="evidence" value="ECO:0007669"/>
    <property type="project" value="UniProtKB-KW"/>
</dbReference>
<organism evidence="8 9">
    <name type="scientific">Candidatus Saccharicenans subterraneus</name>
    <dbReference type="NCBI Taxonomy" id="2508984"/>
    <lineage>
        <taxon>Bacteria</taxon>
        <taxon>Candidatus Aminicenantota</taxon>
        <taxon>Candidatus Aminicenantia</taxon>
        <taxon>Candidatus Aminicenantales</taxon>
        <taxon>Candidatus Saccharicenantaceae</taxon>
        <taxon>Candidatus Saccharicenans</taxon>
    </lineage>
</organism>
<dbReference type="InterPro" id="IPR006311">
    <property type="entry name" value="TAT_signal"/>
</dbReference>
<evidence type="ECO:0000256" key="3">
    <source>
        <dbReference type="ARBA" id="ARBA00022801"/>
    </source>
</evidence>
<dbReference type="AlphaFoldDB" id="A0A3E2BMK5"/>
<dbReference type="SUPFAM" id="SSF51735">
    <property type="entry name" value="NAD(P)-binding Rossmann-fold domains"/>
    <property type="match status" value="1"/>
</dbReference>
<evidence type="ECO:0000259" key="7">
    <source>
        <dbReference type="Pfam" id="PF21252"/>
    </source>
</evidence>
<feature type="domain" description="Gfo/Idh/MocA-like oxidoreductase N-terminal" evidence="6">
    <location>
        <begin position="59"/>
        <end position="183"/>
    </location>
</feature>
<dbReference type="InterPro" id="IPR049303">
    <property type="entry name" value="Glyco_hydro_109_C"/>
</dbReference>
<sequence>MKKDETREIENPGRRDFLKIGLSGATGLWLGSRAGKLEARPDIPSDYGPLFTSKPLEVVRVGFVGVGGMGSVHVQNFLNLDGVEIKAICDLVEAKVARAQKWVEEAGFPKPTGYSRGPWDFKRMCQEEDLDLVFTATPWEWHVPVCVEAMKNGKHAATEVPAAVTLEECWQLVETAERFKKHCVMMENCCYDRVELMSLNMVRRGLLGEVLHAEAGYLHDLRDVKFSSEGEGLWRRQHSWTRNGNLYPTHGLGPVAQCMNINRGDVFDYLVSMSSPSRGLQLYAREKFGPDSPQARERFALGDVNTSLIKTRLGKTIILIHDTNLPRPYTRIHLIQGTKGILQKWPDRIYVEGRSPAHRWEDIENYAAEFEHPLWKKLSQKGEGRGHGGMDFIEDYRLVQCLRTATPMDMNVYDAAAWSAVSALSEKSVARKSEPVKFPDFTRGAWKNTPPLGIIEG</sequence>
<evidence type="ECO:0000256" key="1">
    <source>
        <dbReference type="ARBA" id="ARBA00001911"/>
    </source>
</evidence>
<dbReference type="Pfam" id="PF21252">
    <property type="entry name" value="Glyco_hydro_109_C"/>
    <property type="match status" value="1"/>
</dbReference>
<comment type="similarity">
    <text evidence="2">Belongs to the Gfo/Idh/MocA family. Glycosyl hydrolase 109 subfamily.</text>
</comment>
<evidence type="ECO:0000313" key="9">
    <source>
        <dbReference type="Proteomes" id="UP000257323"/>
    </source>
</evidence>
<dbReference type="Gene3D" id="3.40.50.720">
    <property type="entry name" value="NAD(P)-binding Rossmann-like Domain"/>
    <property type="match status" value="1"/>
</dbReference>
<name>A0A3E2BMK5_9BACT</name>
<dbReference type="EMBL" id="QUAH01000006">
    <property type="protein sequence ID" value="RFT15867.1"/>
    <property type="molecule type" value="Genomic_DNA"/>
</dbReference>
<keyword evidence="3" id="KW-0378">Hydrolase</keyword>
<keyword evidence="5" id="KW-0326">Glycosidase</keyword>
<dbReference type="Pfam" id="PF01408">
    <property type="entry name" value="GFO_IDH_MocA"/>
    <property type="match status" value="1"/>
</dbReference>
<dbReference type="PANTHER" id="PTHR43818:SF1">
    <property type="entry name" value="GLYCOSYL HYDROLASE FAMILY 109 PROTEIN"/>
    <property type="match status" value="1"/>
</dbReference>
<protein>
    <submittedName>
        <fullName evidence="8">Oxidoreductase, Gfo/Idh/MocA family</fullName>
    </submittedName>
</protein>
<reference evidence="8 9" key="1">
    <citation type="submission" date="2018-08" db="EMBL/GenBank/DDBJ databases">
        <title>Genome analysis of the thermophilic bacterium of the candidate phylum Aminicenantes from deep subsurface aquifer revealed its physiology and ecological role.</title>
        <authorList>
            <person name="Kadnikov V.V."/>
            <person name="Mardanov A.V."/>
            <person name="Beletsky A.V."/>
            <person name="Karnachuk O.V."/>
            <person name="Ravin N.V."/>
        </authorList>
    </citation>
    <scope>NUCLEOTIDE SEQUENCE [LARGE SCALE GENOMIC DNA]</scope>
    <source>
        <strain evidence="8">BY38</strain>
    </source>
</reference>